<proteinExistence type="predicted"/>
<reference evidence="2" key="1">
    <citation type="submission" date="2016-11" db="UniProtKB">
        <authorList>
            <consortium name="WormBaseParasite"/>
        </authorList>
    </citation>
    <scope>IDENTIFICATION</scope>
    <source>
        <strain evidence="2">KR3021</strain>
    </source>
</reference>
<evidence type="ECO:0000313" key="2">
    <source>
        <dbReference type="WBParaSite" id="RSKR_0001034850.1"/>
    </source>
</evidence>
<dbReference type="Proteomes" id="UP000095286">
    <property type="component" value="Unplaced"/>
</dbReference>
<name>A0AC35UD30_9BILA</name>
<organism evidence="1 2">
    <name type="scientific">Rhabditophanes sp. KR3021</name>
    <dbReference type="NCBI Taxonomy" id="114890"/>
    <lineage>
        <taxon>Eukaryota</taxon>
        <taxon>Metazoa</taxon>
        <taxon>Ecdysozoa</taxon>
        <taxon>Nematoda</taxon>
        <taxon>Chromadorea</taxon>
        <taxon>Rhabditida</taxon>
        <taxon>Tylenchina</taxon>
        <taxon>Panagrolaimomorpha</taxon>
        <taxon>Strongyloidoidea</taxon>
        <taxon>Alloionematidae</taxon>
        <taxon>Rhabditophanes</taxon>
    </lineage>
</organism>
<accession>A0AC35UD30</accession>
<protein>
    <submittedName>
        <fullName evidence="2">G_PROTEIN_RECEP_F1_2 domain-containing protein</fullName>
    </submittedName>
</protein>
<evidence type="ECO:0000313" key="1">
    <source>
        <dbReference type="Proteomes" id="UP000095286"/>
    </source>
</evidence>
<sequence length="139" mass="15448">MHCIPCKNYDFFARLLKYSMLLESLVPFLMGIMAQVQQIDGVSVAAFSGICYKLNNPLCAKVSIALCVVLLNFTVGNLGIVALMRFNVFVRKTKATKLGIQDCFFFLNCYIIGPVAILATLNNHTNLDNHFIPANSYVC</sequence>
<dbReference type="WBParaSite" id="RSKR_0001034850.1">
    <property type="protein sequence ID" value="RSKR_0001034850.1"/>
    <property type="gene ID" value="RSKR_0001034850"/>
</dbReference>